<gene>
    <name evidence="1" type="ORF">BV25DRAFT_895870</name>
</gene>
<name>A0ACB8THS2_9AGAM</name>
<reference evidence="1" key="2">
    <citation type="journal article" date="2022" name="New Phytol.">
        <title>Evolutionary transition to the ectomycorrhizal habit in the genomes of a hyperdiverse lineage of mushroom-forming fungi.</title>
        <authorList>
            <person name="Looney B."/>
            <person name="Miyauchi S."/>
            <person name="Morin E."/>
            <person name="Drula E."/>
            <person name="Courty P.E."/>
            <person name="Kohler A."/>
            <person name="Kuo A."/>
            <person name="LaButti K."/>
            <person name="Pangilinan J."/>
            <person name="Lipzen A."/>
            <person name="Riley R."/>
            <person name="Andreopoulos W."/>
            <person name="He G."/>
            <person name="Johnson J."/>
            <person name="Nolan M."/>
            <person name="Tritt A."/>
            <person name="Barry K.W."/>
            <person name="Grigoriev I.V."/>
            <person name="Nagy L.G."/>
            <person name="Hibbett D."/>
            <person name="Henrissat B."/>
            <person name="Matheny P.B."/>
            <person name="Labbe J."/>
            <person name="Martin F.M."/>
        </authorList>
    </citation>
    <scope>NUCLEOTIDE SEQUENCE</scope>
    <source>
        <strain evidence="1">HHB10654</strain>
    </source>
</reference>
<protein>
    <submittedName>
        <fullName evidence="1">Uncharacterized protein</fullName>
    </submittedName>
</protein>
<dbReference type="Proteomes" id="UP000814140">
    <property type="component" value="Unassembled WGS sequence"/>
</dbReference>
<reference evidence="1" key="1">
    <citation type="submission" date="2021-03" db="EMBL/GenBank/DDBJ databases">
        <authorList>
            <consortium name="DOE Joint Genome Institute"/>
            <person name="Ahrendt S."/>
            <person name="Looney B.P."/>
            <person name="Miyauchi S."/>
            <person name="Morin E."/>
            <person name="Drula E."/>
            <person name="Courty P.E."/>
            <person name="Chicoki N."/>
            <person name="Fauchery L."/>
            <person name="Kohler A."/>
            <person name="Kuo A."/>
            <person name="Labutti K."/>
            <person name="Pangilinan J."/>
            <person name="Lipzen A."/>
            <person name="Riley R."/>
            <person name="Andreopoulos W."/>
            <person name="He G."/>
            <person name="Johnson J."/>
            <person name="Barry K.W."/>
            <person name="Grigoriev I.V."/>
            <person name="Nagy L."/>
            <person name="Hibbett D."/>
            <person name="Henrissat B."/>
            <person name="Matheny P.B."/>
            <person name="Labbe J."/>
            <person name="Martin F."/>
        </authorList>
    </citation>
    <scope>NUCLEOTIDE SEQUENCE</scope>
    <source>
        <strain evidence="1">HHB10654</strain>
    </source>
</reference>
<sequence>MADRVTGRPWTSQEDQQLTKAVEEFGENADWKTIAVHVPGRTNKACRKRWLHSLSPSIKKSAWTREEDETLLTLYRAQGAKWSVIARHIPGRTDDACSKRYREALDPSLKKDDWTEAEDARLLDLYARLGGKWVAVGNELKRSSLGCRNRWRLLERKRASALRNDAPSEFSTFPVQPSPIEPPGDLTAPWGIFDQFWSMQLTPAMLSPEMAVGMQSHPSVAGTVIPSSANVSGLGDPFHVDAALTPSYHYSNSSLGASFDASGSRHGLAFSEPPVSSHGDFHGDTNQLGSEVSPVTMDYETHPPPTEHHMNMDVDDAARSPHAHSPDHMYERYSPPRPSEPPYDQDENIATENIISTPTSPAPIAQPPSVPAPVPASPSFTPAAGPSIDNTSHNPPTSFYRSSAARPVVPRVSKRREHGSQSPPPRLSSNLAASPDPSVLGYACGDPKCWTDSLDGPARYATSKELSDHCRSEHQLDQVTDPDHKPYRCGLQGCGKGWKSVNGLQYHLQVSKAHFLQAITTFTATDPNRITVQGDQPPGVDALPPSSKKPKKIHPCPHPNCLQVYKQLSGLRYHLSHGHPHGSPAQLDKVPPTLARKVTEKMQRQVAGV</sequence>
<evidence type="ECO:0000313" key="1">
    <source>
        <dbReference type="EMBL" id="KAI0067964.1"/>
    </source>
</evidence>
<accession>A0ACB8THS2</accession>
<keyword evidence="2" id="KW-1185">Reference proteome</keyword>
<organism evidence="1 2">
    <name type="scientific">Artomyces pyxidatus</name>
    <dbReference type="NCBI Taxonomy" id="48021"/>
    <lineage>
        <taxon>Eukaryota</taxon>
        <taxon>Fungi</taxon>
        <taxon>Dikarya</taxon>
        <taxon>Basidiomycota</taxon>
        <taxon>Agaricomycotina</taxon>
        <taxon>Agaricomycetes</taxon>
        <taxon>Russulales</taxon>
        <taxon>Auriscalpiaceae</taxon>
        <taxon>Artomyces</taxon>
    </lineage>
</organism>
<evidence type="ECO:0000313" key="2">
    <source>
        <dbReference type="Proteomes" id="UP000814140"/>
    </source>
</evidence>
<proteinExistence type="predicted"/>
<dbReference type="EMBL" id="MU277189">
    <property type="protein sequence ID" value="KAI0067964.1"/>
    <property type="molecule type" value="Genomic_DNA"/>
</dbReference>
<comment type="caution">
    <text evidence="1">The sequence shown here is derived from an EMBL/GenBank/DDBJ whole genome shotgun (WGS) entry which is preliminary data.</text>
</comment>